<gene>
    <name evidence="2" type="ORF">BPAG_LOCUS2216</name>
</gene>
<keyword evidence="3" id="KW-1185">Reference proteome</keyword>
<accession>A0A0N4T229</accession>
<name>A0A0N4T229_BRUPA</name>
<evidence type="ECO:0000313" key="4">
    <source>
        <dbReference type="WBParaSite" id="BPAG_0000224601-mRNA-1"/>
    </source>
</evidence>
<keyword evidence="1" id="KW-1133">Transmembrane helix</keyword>
<reference evidence="2 3" key="2">
    <citation type="submission" date="2018-11" db="EMBL/GenBank/DDBJ databases">
        <authorList>
            <consortium name="Pathogen Informatics"/>
        </authorList>
    </citation>
    <scope>NUCLEOTIDE SEQUENCE [LARGE SCALE GENOMIC DNA]</scope>
</reference>
<keyword evidence="1" id="KW-0472">Membrane</keyword>
<sequence>MFINACAHTFCIFAGCESDFLDSYFKTIINLIIYYFYEMRSIAIITITILALEPYRRATFSLFSKRTLTSEVISIQTLKTTRSQVQLK</sequence>
<feature type="transmembrane region" description="Helical" evidence="1">
    <location>
        <begin position="28"/>
        <end position="52"/>
    </location>
</feature>
<evidence type="ECO:0000313" key="3">
    <source>
        <dbReference type="Proteomes" id="UP000278627"/>
    </source>
</evidence>
<dbReference type="WBParaSite" id="BPAG_0000224601-mRNA-1">
    <property type="protein sequence ID" value="BPAG_0000224601-mRNA-1"/>
    <property type="gene ID" value="BPAG_0000224601"/>
</dbReference>
<reference evidence="4" key="1">
    <citation type="submission" date="2017-02" db="UniProtKB">
        <authorList>
            <consortium name="WormBaseParasite"/>
        </authorList>
    </citation>
    <scope>IDENTIFICATION</scope>
</reference>
<proteinExistence type="predicted"/>
<evidence type="ECO:0000256" key="1">
    <source>
        <dbReference type="SAM" id="Phobius"/>
    </source>
</evidence>
<keyword evidence="1" id="KW-0812">Transmembrane</keyword>
<dbReference type="AlphaFoldDB" id="A0A0N4T229"/>
<dbReference type="EMBL" id="UZAD01000279">
    <property type="protein sequence ID" value="VDN83402.1"/>
    <property type="molecule type" value="Genomic_DNA"/>
</dbReference>
<organism evidence="4">
    <name type="scientific">Brugia pahangi</name>
    <name type="common">Filarial nematode worm</name>
    <dbReference type="NCBI Taxonomy" id="6280"/>
    <lineage>
        <taxon>Eukaryota</taxon>
        <taxon>Metazoa</taxon>
        <taxon>Ecdysozoa</taxon>
        <taxon>Nematoda</taxon>
        <taxon>Chromadorea</taxon>
        <taxon>Rhabditida</taxon>
        <taxon>Spirurina</taxon>
        <taxon>Spiruromorpha</taxon>
        <taxon>Filarioidea</taxon>
        <taxon>Onchocercidae</taxon>
        <taxon>Brugia</taxon>
    </lineage>
</organism>
<protein>
    <submittedName>
        <fullName evidence="4">Secreted protein</fullName>
    </submittedName>
</protein>
<dbReference type="Proteomes" id="UP000278627">
    <property type="component" value="Unassembled WGS sequence"/>
</dbReference>
<evidence type="ECO:0000313" key="2">
    <source>
        <dbReference type="EMBL" id="VDN83402.1"/>
    </source>
</evidence>